<organism evidence="3 4">
    <name type="scientific">Candidatus Uhrbacteria bacterium GW2011_GWA2_52_8d</name>
    <dbReference type="NCBI Taxonomy" id="1618979"/>
    <lineage>
        <taxon>Bacteria</taxon>
        <taxon>Candidatus Uhriibacteriota</taxon>
    </lineage>
</organism>
<accession>A0A0G1XQ71</accession>
<evidence type="ECO:0000313" key="3">
    <source>
        <dbReference type="EMBL" id="KKW33403.1"/>
    </source>
</evidence>
<proteinExistence type="predicted"/>
<feature type="coiled-coil region" evidence="1">
    <location>
        <begin position="58"/>
        <end position="89"/>
    </location>
</feature>
<keyword evidence="2" id="KW-0812">Transmembrane</keyword>
<comment type="caution">
    <text evidence="3">The sequence shown here is derived from an EMBL/GenBank/DDBJ whole genome shotgun (WGS) entry which is preliminary data.</text>
</comment>
<keyword evidence="2" id="KW-1133">Transmembrane helix</keyword>
<dbReference type="Proteomes" id="UP000034054">
    <property type="component" value="Unassembled WGS sequence"/>
</dbReference>
<dbReference type="AlphaFoldDB" id="A0A0G1XQ71"/>
<evidence type="ECO:0000256" key="2">
    <source>
        <dbReference type="SAM" id="Phobius"/>
    </source>
</evidence>
<sequence>MGRGDEDKALVAAGIFGLMIAALVAFFVWLVGEQKKQARQRQLDYRSGKDIQDAIGAIQHLETLRQAHLQELESLAQAQRDELARLDGQPGRGHLLVSYRERLGHLDRLISRQKNLLVRTWMTRMTQQMHARLAVAMRVKPDLSRLSKITEKTPAASTTQMYVEAQQGLQEVIKRLGDTVRENQASMQENVDVCGDQIIEAAQEVGRVCAQVNARAQTLCEELGVRVDELRSLQFASKHRDLQTQAAQLDGTRVSGSVVIAAADDTLEELDRLNDWILQEMATMEVEMACAAQESAQASVGLDLQDESRAAQEVSRQLAHVRQAHRRATS</sequence>
<protein>
    <submittedName>
        <fullName evidence="3">Uncharacterized protein</fullName>
    </submittedName>
</protein>
<name>A0A0G1XQ71_9BACT</name>
<keyword evidence="2" id="KW-0472">Membrane</keyword>
<feature type="transmembrane region" description="Helical" evidence="2">
    <location>
        <begin position="12"/>
        <end position="32"/>
    </location>
</feature>
<reference evidence="3 4" key="1">
    <citation type="journal article" date="2015" name="Nature">
        <title>rRNA introns, odd ribosomes, and small enigmatic genomes across a large radiation of phyla.</title>
        <authorList>
            <person name="Brown C.T."/>
            <person name="Hug L.A."/>
            <person name="Thomas B.C."/>
            <person name="Sharon I."/>
            <person name="Castelle C.J."/>
            <person name="Singh A."/>
            <person name="Wilkins M.J."/>
            <person name="Williams K.H."/>
            <person name="Banfield J.F."/>
        </authorList>
    </citation>
    <scope>NUCLEOTIDE SEQUENCE [LARGE SCALE GENOMIC DNA]</scope>
</reference>
<keyword evidence="1" id="KW-0175">Coiled coil</keyword>
<gene>
    <name evidence="3" type="ORF">UY76_C0003G0008</name>
</gene>
<evidence type="ECO:0000256" key="1">
    <source>
        <dbReference type="SAM" id="Coils"/>
    </source>
</evidence>
<dbReference type="EMBL" id="LCRH01000003">
    <property type="protein sequence ID" value="KKW33403.1"/>
    <property type="molecule type" value="Genomic_DNA"/>
</dbReference>
<evidence type="ECO:0000313" key="4">
    <source>
        <dbReference type="Proteomes" id="UP000034054"/>
    </source>
</evidence>